<feature type="coiled-coil region" evidence="1">
    <location>
        <begin position="175"/>
        <end position="202"/>
    </location>
</feature>
<keyword evidence="1" id="KW-0175">Coiled coil</keyword>
<dbReference type="OrthoDB" id="9796077at2"/>
<keyword evidence="4" id="KW-1185">Reference proteome</keyword>
<dbReference type="Proteomes" id="UP000094291">
    <property type="component" value="Unassembled WGS sequence"/>
</dbReference>
<dbReference type="EMBL" id="MDTQ01000001">
    <property type="protein sequence ID" value="ODC04211.1"/>
    <property type="molecule type" value="Genomic_DNA"/>
</dbReference>
<sequence length="206" mass="23050">MNQVMVLGALATLEQWVNPLLKGPACQTRLAQLSGSLFRIRLNPPDVVLWLSITSSGVVFYRHLDDEPDAWLELSPSALMKLVTTTSSTETMMSSGVHMGGDSLRLEALQALVQSLELDTTRLLSQFVGATWTDWGRSGLTGLRDWALRSWSSGQQDVRDYVHEEVRWAPAPHAMQRLEDELSELRLSLDRLEARVGQLEHRLTGV</sequence>
<evidence type="ECO:0000313" key="4">
    <source>
        <dbReference type="Proteomes" id="UP000094291"/>
    </source>
</evidence>
<dbReference type="AlphaFoldDB" id="A0A1E2VB56"/>
<dbReference type="InterPro" id="IPR003033">
    <property type="entry name" value="SCP2_sterol-bd_dom"/>
</dbReference>
<evidence type="ECO:0000313" key="3">
    <source>
        <dbReference type="EMBL" id="ODC04211.1"/>
    </source>
</evidence>
<dbReference type="InterPro" id="IPR038989">
    <property type="entry name" value="UbiJ"/>
</dbReference>
<comment type="caution">
    <text evidence="3">The sequence shown here is derived from an EMBL/GenBank/DDBJ whole genome shotgun (WGS) entry which is preliminary data.</text>
</comment>
<protein>
    <recommendedName>
        <fullName evidence="2">SCP2 domain-containing protein</fullName>
    </recommendedName>
</protein>
<dbReference type="STRING" id="197479.BFW38_12410"/>
<evidence type="ECO:0000259" key="2">
    <source>
        <dbReference type="Pfam" id="PF02036"/>
    </source>
</evidence>
<dbReference type="PANTHER" id="PTHR38693">
    <property type="entry name" value="UBIQUINONE BIOSYNTHESIS PROTEIN UBIJ"/>
    <property type="match status" value="1"/>
</dbReference>
<organism evidence="3 4">
    <name type="scientific">Terasakiispira papahanaumokuakeensis</name>
    <dbReference type="NCBI Taxonomy" id="197479"/>
    <lineage>
        <taxon>Bacteria</taxon>
        <taxon>Pseudomonadati</taxon>
        <taxon>Pseudomonadota</taxon>
        <taxon>Gammaproteobacteria</taxon>
        <taxon>Oceanospirillales</taxon>
        <taxon>Terasakiispira</taxon>
    </lineage>
</organism>
<gene>
    <name evidence="3" type="ORF">BFW38_12410</name>
</gene>
<proteinExistence type="predicted"/>
<dbReference type="GO" id="GO:0006744">
    <property type="term" value="P:ubiquinone biosynthetic process"/>
    <property type="evidence" value="ECO:0007669"/>
    <property type="project" value="InterPro"/>
</dbReference>
<dbReference type="Pfam" id="PF02036">
    <property type="entry name" value="SCP2"/>
    <property type="match status" value="1"/>
</dbReference>
<reference evidence="3 4" key="1">
    <citation type="submission" date="2016-08" db="EMBL/GenBank/DDBJ databases">
        <authorList>
            <person name="Seilhamer J.J."/>
        </authorList>
    </citation>
    <scope>NUCLEOTIDE SEQUENCE [LARGE SCALE GENOMIC DNA]</scope>
    <source>
        <strain evidence="3 4">PH27A</strain>
    </source>
</reference>
<dbReference type="RefSeq" id="WP_068999147.1">
    <property type="nucleotide sequence ID" value="NZ_MDTQ01000001.1"/>
</dbReference>
<name>A0A1E2VB56_9GAMM</name>
<feature type="domain" description="SCP2" evidence="2">
    <location>
        <begin position="24"/>
        <end position="113"/>
    </location>
</feature>
<evidence type="ECO:0000256" key="1">
    <source>
        <dbReference type="SAM" id="Coils"/>
    </source>
</evidence>
<accession>A0A1E2VB56</accession>
<dbReference type="PANTHER" id="PTHR38693:SF1">
    <property type="entry name" value="UBIQUINONE BIOSYNTHESIS ACCESSORY FACTOR UBIJ"/>
    <property type="match status" value="1"/>
</dbReference>